<gene>
    <name evidence="1" type="ORF">A6M13_03025</name>
</gene>
<dbReference type="SUPFAM" id="SSF53163">
    <property type="entry name" value="HybD-like"/>
    <property type="match status" value="1"/>
</dbReference>
<keyword evidence="1" id="KW-0378">Hydrolase</keyword>
<dbReference type="EMBL" id="MASJ01000012">
    <property type="protein sequence ID" value="OCS85661.1"/>
    <property type="molecule type" value="Genomic_DNA"/>
</dbReference>
<dbReference type="GO" id="GO:0008233">
    <property type="term" value="F:peptidase activity"/>
    <property type="evidence" value="ECO:0007669"/>
    <property type="project" value="UniProtKB-KW"/>
</dbReference>
<keyword evidence="1" id="KW-0645">Protease</keyword>
<proteinExistence type="predicted"/>
<dbReference type="NCBIfam" id="TIGR02841">
    <property type="entry name" value="spore_YyaC"/>
    <property type="match status" value="1"/>
</dbReference>
<dbReference type="STRING" id="33978.A6M13_03025"/>
<evidence type="ECO:0000313" key="2">
    <source>
        <dbReference type="Proteomes" id="UP000093199"/>
    </source>
</evidence>
<dbReference type="GO" id="GO:0006508">
    <property type="term" value="P:proteolysis"/>
    <property type="evidence" value="ECO:0007669"/>
    <property type="project" value="UniProtKB-KW"/>
</dbReference>
<evidence type="ECO:0000313" key="1">
    <source>
        <dbReference type="EMBL" id="OCS85661.1"/>
    </source>
</evidence>
<dbReference type="InterPro" id="IPR023430">
    <property type="entry name" value="Pept_HybD-like_dom_sf"/>
</dbReference>
<keyword evidence="2" id="KW-1185">Reference proteome</keyword>
<dbReference type="InterPro" id="IPR009665">
    <property type="entry name" value="YyaC"/>
</dbReference>
<protein>
    <submittedName>
        <fullName evidence="1">Spore protease YyaC</fullName>
    </submittedName>
</protein>
<sequence length="164" mass="18287">MNNWISSIHPSFLSFPVVVMCIGTDKHIVDCYGPLVGTLLQQSNHKYIIFGTLTNPVTAFNIDDSIALAKKMFPHSLIICLDAAISRTPKTGALEIFKGPLKPGDALGKKFTPIGDFHLKGFVNYSETDQDIHFMNDTRLAVVYRMAQVTVHLLQLLHDKIPQH</sequence>
<name>A0A1C0YER5_9BACL</name>
<comment type="caution">
    <text evidence="1">The sequence shown here is derived from an EMBL/GenBank/DDBJ whole genome shotgun (WGS) entry which is preliminary data.</text>
</comment>
<organism evidence="1 2">
    <name type="scientific">Caryophanon tenue</name>
    <dbReference type="NCBI Taxonomy" id="33978"/>
    <lineage>
        <taxon>Bacteria</taxon>
        <taxon>Bacillati</taxon>
        <taxon>Bacillota</taxon>
        <taxon>Bacilli</taxon>
        <taxon>Bacillales</taxon>
        <taxon>Caryophanaceae</taxon>
        <taxon>Caryophanon</taxon>
    </lineage>
</organism>
<dbReference type="Pfam" id="PF06866">
    <property type="entry name" value="DUF1256"/>
    <property type="match status" value="1"/>
</dbReference>
<dbReference type="AlphaFoldDB" id="A0A1C0YER5"/>
<dbReference type="Proteomes" id="UP000093199">
    <property type="component" value="Unassembled WGS sequence"/>
</dbReference>
<accession>A0A1C0YER5</accession>
<reference evidence="1 2" key="1">
    <citation type="submission" date="2016-07" db="EMBL/GenBank/DDBJ databases">
        <title>Caryophanon tenue genome sequencing.</title>
        <authorList>
            <person name="Verma A."/>
            <person name="Pal Y."/>
            <person name="Krishnamurthi S."/>
        </authorList>
    </citation>
    <scope>NUCLEOTIDE SEQUENCE [LARGE SCALE GENOMIC DNA]</scope>
    <source>
        <strain evidence="1 2">DSM 14152</strain>
    </source>
</reference>